<evidence type="ECO:0000313" key="1">
    <source>
        <dbReference type="EMBL" id="SDJ82631.1"/>
    </source>
</evidence>
<protein>
    <submittedName>
        <fullName evidence="1">Uncharacterized conserved protein, DUF697 family</fullName>
    </submittedName>
</protein>
<proteinExistence type="predicted"/>
<evidence type="ECO:0000313" key="2">
    <source>
        <dbReference type="Proteomes" id="UP000199382"/>
    </source>
</evidence>
<dbReference type="STRING" id="571298.SAMN04488026_10252"/>
<sequence>MADILAESPQTPVGVVHTGADLIDNDQERKRARLSNQKIFEKAAETDLPSAQTSLGKDSDTSEVLDLLSQWLPLVAYSKLREDGRDAESMAFKEARPMILKFATAAGAVDVAPAVGLIGVPAIQGTMLRSIGKHHGAEWTRKMTLGFAGTLGASTVLRFTASLGVRQAAKLVPGWGQTIGAASAAAISFSTTYALGRAAAYYLFKSDQNEEITHDELKAVFEKALRGAGHETARKD</sequence>
<dbReference type="RefSeq" id="WP_093156575.1">
    <property type="nucleotide sequence ID" value="NZ_FNEK01000025.1"/>
</dbReference>
<name>A0A1G8WWQ1_9RHOB</name>
<gene>
    <name evidence="1" type="ORF">SAMN04488026_10252</name>
</gene>
<reference evidence="1 2" key="1">
    <citation type="submission" date="2016-10" db="EMBL/GenBank/DDBJ databases">
        <authorList>
            <person name="de Groot N.N."/>
        </authorList>
    </citation>
    <scope>NUCLEOTIDE SEQUENCE [LARGE SCALE GENOMIC DNA]</scope>
    <source>
        <strain evidence="1 2">DSM 25294</strain>
    </source>
</reference>
<dbReference type="EMBL" id="FNEK01000025">
    <property type="protein sequence ID" value="SDJ82631.1"/>
    <property type="molecule type" value="Genomic_DNA"/>
</dbReference>
<accession>A0A1G8WWQ1</accession>
<dbReference type="OrthoDB" id="417988at2"/>
<dbReference type="Proteomes" id="UP000199382">
    <property type="component" value="Unassembled WGS sequence"/>
</dbReference>
<organism evidence="1 2">
    <name type="scientific">Aliiruegeria lutimaris</name>
    <dbReference type="NCBI Taxonomy" id="571298"/>
    <lineage>
        <taxon>Bacteria</taxon>
        <taxon>Pseudomonadati</taxon>
        <taxon>Pseudomonadota</taxon>
        <taxon>Alphaproteobacteria</taxon>
        <taxon>Rhodobacterales</taxon>
        <taxon>Roseobacteraceae</taxon>
        <taxon>Aliiruegeria</taxon>
    </lineage>
</organism>
<dbReference type="AlphaFoldDB" id="A0A1G8WWQ1"/>
<keyword evidence="2" id="KW-1185">Reference proteome</keyword>